<keyword evidence="2 4" id="KW-0597">Phosphoprotein</keyword>
<evidence type="ECO:0000259" key="5">
    <source>
        <dbReference type="PROSITE" id="PS50110"/>
    </source>
</evidence>
<dbReference type="CDD" id="cd17574">
    <property type="entry name" value="REC_OmpR"/>
    <property type="match status" value="1"/>
</dbReference>
<dbReference type="InterPro" id="IPR001789">
    <property type="entry name" value="Sig_transdc_resp-reg_receiver"/>
</dbReference>
<dbReference type="RefSeq" id="WP_054337756.1">
    <property type="nucleotide sequence ID" value="NZ_BAABXV010000001.1"/>
</dbReference>
<organism evidence="6 7">
    <name type="scientific">Mediterraneibacter gnavus</name>
    <name type="common">Ruminococcus gnavus</name>
    <dbReference type="NCBI Taxonomy" id="33038"/>
    <lineage>
        <taxon>Bacteria</taxon>
        <taxon>Bacillati</taxon>
        <taxon>Bacillota</taxon>
        <taxon>Clostridia</taxon>
        <taxon>Lachnospirales</taxon>
        <taxon>Lachnospiraceae</taxon>
        <taxon>Mediterraneibacter</taxon>
    </lineage>
</organism>
<dbReference type="InterPro" id="IPR050595">
    <property type="entry name" value="Bact_response_regulator"/>
</dbReference>
<proteinExistence type="predicted"/>
<evidence type="ECO:0000256" key="4">
    <source>
        <dbReference type="PROSITE-ProRule" id="PRU00169"/>
    </source>
</evidence>
<protein>
    <recommendedName>
        <fullName evidence="1">Stage 0 sporulation protein A homolog</fullName>
    </recommendedName>
</protein>
<dbReference type="GO" id="GO:0000160">
    <property type="term" value="P:phosphorelay signal transduction system"/>
    <property type="evidence" value="ECO:0007669"/>
    <property type="project" value="InterPro"/>
</dbReference>
<dbReference type="Proteomes" id="UP001076974">
    <property type="component" value="Unassembled WGS sequence"/>
</dbReference>
<dbReference type="SMART" id="SM00448">
    <property type="entry name" value="REC"/>
    <property type="match status" value="1"/>
</dbReference>
<evidence type="ECO:0000256" key="3">
    <source>
        <dbReference type="ARBA" id="ARBA00024867"/>
    </source>
</evidence>
<dbReference type="InterPro" id="IPR011006">
    <property type="entry name" value="CheY-like_superfamily"/>
</dbReference>
<reference evidence="6" key="1">
    <citation type="submission" date="2022-11" db="EMBL/GenBank/DDBJ databases">
        <title>Temperate bacteriophages infecting mucin-degrading bacterium Ruminococcus gnavus from the human gut.</title>
        <authorList>
            <person name="Buttimer C."/>
        </authorList>
    </citation>
    <scope>NUCLEOTIDE SEQUENCE</scope>
    <source>
        <strain evidence="6">CCUG 52279</strain>
    </source>
</reference>
<gene>
    <name evidence="6" type="ORF">OZZ16_00305</name>
</gene>
<dbReference type="Gene3D" id="3.40.50.2300">
    <property type="match status" value="1"/>
</dbReference>
<sequence length="104" mass="11625">MEKKGTTNMEQADILIVNDNLEIQKIIQILLTGEGFRVTEAEDGEQALQNLKKVGFDLIILDIMMPGMDGYHTCSVQKQRTAIKHLDFPAAGTIILRSHFPTVN</sequence>
<evidence type="ECO:0000256" key="1">
    <source>
        <dbReference type="ARBA" id="ARBA00018672"/>
    </source>
</evidence>
<name>A0AAJ1GA42_MEDGN</name>
<evidence type="ECO:0000313" key="7">
    <source>
        <dbReference type="Proteomes" id="UP001076974"/>
    </source>
</evidence>
<evidence type="ECO:0000256" key="2">
    <source>
        <dbReference type="ARBA" id="ARBA00022553"/>
    </source>
</evidence>
<dbReference type="PANTHER" id="PTHR44591">
    <property type="entry name" value="STRESS RESPONSE REGULATOR PROTEIN 1"/>
    <property type="match status" value="1"/>
</dbReference>
<feature type="modified residue" description="4-aspartylphosphate" evidence="4">
    <location>
        <position position="62"/>
    </location>
</feature>
<comment type="caution">
    <text evidence="6">The sequence shown here is derived from an EMBL/GenBank/DDBJ whole genome shotgun (WGS) entry which is preliminary data.</text>
</comment>
<dbReference type="EMBL" id="JAPRBD010000001">
    <property type="protein sequence ID" value="MCZ0688371.1"/>
    <property type="molecule type" value="Genomic_DNA"/>
</dbReference>
<evidence type="ECO:0000313" key="6">
    <source>
        <dbReference type="EMBL" id="MCZ0688371.1"/>
    </source>
</evidence>
<dbReference type="SUPFAM" id="SSF52172">
    <property type="entry name" value="CheY-like"/>
    <property type="match status" value="1"/>
</dbReference>
<dbReference type="Pfam" id="PF00072">
    <property type="entry name" value="Response_reg"/>
    <property type="match status" value="1"/>
</dbReference>
<feature type="domain" description="Response regulatory" evidence="5">
    <location>
        <begin position="13"/>
        <end position="104"/>
    </location>
</feature>
<accession>A0AAJ1GA42</accession>
<dbReference type="PANTHER" id="PTHR44591:SF3">
    <property type="entry name" value="RESPONSE REGULATORY DOMAIN-CONTAINING PROTEIN"/>
    <property type="match status" value="1"/>
</dbReference>
<comment type="function">
    <text evidence="3">May play the central regulatory role in sporulation. It may be an element of the effector pathway responsible for the activation of sporulation genes in response to nutritional stress. Spo0A may act in concert with spo0H (a sigma factor) to control the expression of some genes that are critical to the sporulation process.</text>
</comment>
<dbReference type="AlphaFoldDB" id="A0AAJ1GA42"/>
<dbReference type="PROSITE" id="PS50110">
    <property type="entry name" value="RESPONSE_REGULATORY"/>
    <property type="match status" value="1"/>
</dbReference>